<gene>
    <name evidence="1" type="ORF">PQR62_19905</name>
</gene>
<comment type="caution">
    <text evidence="1">The sequence shown here is derived from an EMBL/GenBank/DDBJ whole genome shotgun (WGS) entry which is preliminary data.</text>
</comment>
<proteinExistence type="predicted"/>
<accession>A0ABW9AET5</accession>
<protein>
    <submittedName>
        <fullName evidence="1">Helix-hairpin-helix domain-containing protein</fullName>
    </submittedName>
</protein>
<organism evidence="1 2">
    <name type="scientific">Herbaspirillum lusitanum</name>
    <dbReference type="NCBI Taxonomy" id="213312"/>
    <lineage>
        <taxon>Bacteria</taxon>
        <taxon>Pseudomonadati</taxon>
        <taxon>Pseudomonadota</taxon>
        <taxon>Betaproteobacteria</taxon>
        <taxon>Burkholderiales</taxon>
        <taxon>Oxalobacteraceae</taxon>
        <taxon>Herbaspirillum</taxon>
    </lineage>
</organism>
<evidence type="ECO:0000313" key="1">
    <source>
        <dbReference type="EMBL" id="MFL9926550.1"/>
    </source>
</evidence>
<evidence type="ECO:0000313" key="2">
    <source>
        <dbReference type="Proteomes" id="UP001629246"/>
    </source>
</evidence>
<dbReference type="Proteomes" id="UP001629246">
    <property type="component" value="Unassembled WGS sequence"/>
</dbReference>
<sequence>MHSAAGLSVFCEEERRQLCALPGVGAGILRRLEALGLSSLQQLGTLDAHGLTHRLALANCSDCWTRSSVAQQRIAAIIALAQATQRRNAR</sequence>
<keyword evidence="2" id="KW-1185">Reference proteome</keyword>
<reference evidence="1 2" key="1">
    <citation type="journal article" date="2024" name="Chem. Sci.">
        <title>Discovery of megapolipeptins by genome mining of a Burkholderiales bacteria collection.</title>
        <authorList>
            <person name="Paulo B.S."/>
            <person name="Recchia M.J.J."/>
            <person name="Lee S."/>
            <person name="Fergusson C.H."/>
            <person name="Romanowski S.B."/>
            <person name="Hernandez A."/>
            <person name="Krull N."/>
            <person name="Liu D.Y."/>
            <person name="Cavanagh H."/>
            <person name="Bos A."/>
            <person name="Gray C.A."/>
            <person name="Murphy B.T."/>
            <person name="Linington R.G."/>
            <person name="Eustaquio A.S."/>
        </authorList>
    </citation>
    <scope>NUCLEOTIDE SEQUENCE [LARGE SCALE GENOMIC DNA]</scope>
    <source>
        <strain evidence="1 2">RL21-008-BIB-A</strain>
    </source>
</reference>
<dbReference type="EMBL" id="JAQQFM010000009">
    <property type="protein sequence ID" value="MFL9926550.1"/>
    <property type="molecule type" value="Genomic_DNA"/>
</dbReference>
<name>A0ABW9AET5_9BURK</name>
<dbReference type="RefSeq" id="WP_408159768.1">
    <property type="nucleotide sequence ID" value="NZ_JAQQFM010000009.1"/>
</dbReference>